<dbReference type="InterPro" id="IPR001155">
    <property type="entry name" value="OxRdtase_FMN_N"/>
</dbReference>
<dbReference type="PANTHER" id="PTHR43303:SF4">
    <property type="entry name" value="NADPH DEHYDROGENASE C23G7.10C-RELATED"/>
    <property type="match status" value="1"/>
</dbReference>
<reference evidence="8" key="1">
    <citation type="submission" date="2016-10" db="EMBL/GenBank/DDBJ databases">
        <authorList>
            <person name="Varghese N."/>
            <person name="Submissions S."/>
        </authorList>
    </citation>
    <scope>NUCLEOTIDE SEQUENCE [LARGE SCALE GENOMIC DNA]</scope>
    <source>
        <strain evidence="8">S9</strain>
    </source>
</reference>
<dbReference type="Pfam" id="PF00724">
    <property type="entry name" value="Oxidored_FMN"/>
    <property type="match status" value="1"/>
</dbReference>
<dbReference type="OrthoDB" id="9772736at2"/>
<dbReference type="InterPro" id="IPR044152">
    <property type="entry name" value="YqjM-like"/>
</dbReference>
<dbReference type="GO" id="GO:0010181">
    <property type="term" value="F:FMN binding"/>
    <property type="evidence" value="ECO:0007669"/>
    <property type="project" value="InterPro"/>
</dbReference>
<dbReference type="AlphaFoldDB" id="A0A1H9PIU6"/>
<dbReference type="PANTHER" id="PTHR43303">
    <property type="entry name" value="NADPH DEHYDROGENASE C23G7.10C-RELATED"/>
    <property type="match status" value="1"/>
</dbReference>
<evidence type="ECO:0000256" key="1">
    <source>
        <dbReference type="ARBA" id="ARBA00001917"/>
    </source>
</evidence>
<evidence type="ECO:0000256" key="2">
    <source>
        <dbReference type="ARBA" id="ARBA00022630"/>
    </source>
</evidence>
<sequence>MKAKLFTPMTFKDVKIKNRITMSPMCMYSANEDGKVNDWHMTHYISRAVGQVGLIMVEATTVTRQGQISPRDLGIWSDGQVPGLKKLVEGIKAHGSKTAIQLGHAGRKAVYNGEILAPSALPFDDQGKIPLEMTDKDIEKTVHAFKAGTRRAREAGFDIIEVHAAHGYLISQFLSPLANKRKDKYGGARENRFQFLKEVLEAVKTEWEGPIFVRISADEYHSEGNQAEDFIYYAEEMKKLGVDLIDCSTGGIVRTPINVYPGYQIRHAEMIKRKAFIPTGAVGMITSGLQAEEILQNDRADLIFLARELLRNPYWARTAAEELGEEINGPEQYKPAW</sequence>
<keyword evidence="3" id="KW-0288">FMN</keyword>
<keyword evidence="2" id="KW-0285">Flavoprotein</keyword>
<keyword evidence="5" id="KW-0560">Oxidoreductase</keyword>
<evidence type="ECO:0000313" key="7">
    <source>
        <dbReference type="EMBL" id="SER47759.1"/>
    </source>
</evidence>
<keyword evidence="4" id="KW-0521">NADP</keyword>
<comment type="cofactor">
    <cofactor evidence="1">
        <name>FMN</name>
        <dbReference type="ChEBI" id="CHEBI:58210"/>
    </cofactor>
</comment>
<name>A0A1H9PIU6_9BACI</name>
<dbReference type="GO" id="GO:0050661">
    <property type="term" value="F:NADP binding"/>
    <property type="evidence" value="ECO:0007669"/>
    <property type="project" value="InterPro"/>
</dbReference>
<evidence type="ECO:0000313" key="8">
    <source>
        <dbReference type="Proteomes" id="UP000198571"/>
    </source>
</evidence>
<evidence type="ECO:0000256" key="5">
    <source>
        <dbReference type="ARBA" id="ARBA00023002"/>
    </source>
</evidence>
<dbReference type="CDD" id="cd02932">
    <property type="entry name" value="OYE_YqiM_FMN"/>
    <property type="match status" value="1"/>
</dbReference>
<accession>A0A1H9PIU6</accession>
<dbReference type="Gene3D" id="3.20.20.70">
    <property type="entry name" value="Aldolase class I"/>
    <property type="match status" value="1"/>
</dbReference>
<evidence type="ECO:0000256" key="4">
    <source>
        <dbReference type="ARBA" id="ARBA00022857"/>
    </source>
</evidence>
<dbReference type="STRING" id="1601833.SAMN05518684_101323"/>
<dbReference type="NCBIfam" id="NF010047">
    <property type="entry name" value="PRK13523.1"/>
    <property type="match status" value="1"/>
</dbReference>
<dbReference type="GO" id="GO:0003959">
    <property type="term" value="F:NADPH dehydrogenase activity"/>
    <property type="evidence" value="ECO:0007669"/>
    <property type="project" value="InterPro"/>
</dbReference>
<evidence type="ECO:0000259" key="6">
    <source>
        <dbReference type="Pfam" id="PF00724"/>
    </source>
</evidence>
<dbReference type="RefSeq" id="WP_093047248.1">
    <property type="nucleotide sequence ID" value="NZ_FOGT01000001.1"/>
</dbReference>
<keyword evidence="8" id="KW-1185">Reference proteome</keyword>
<dbReference type="SUPFAM" id="SSF51395">
    <property type="entry name" value="FMN-linked oxidoreductases"/>
    <property type="match status" value="1"/>
</dbReference>
<dbReference type="InterPro" id="IPR013785">
    <property type="entry name" value="Aldolase_TIM"/>
</dbReference>
<gene>
    <name evidence="7" type="ORF">SAMN05518684_101323</name>
</gene>
<dbReference type="Proteomes" id="UP000198571">
    <property type="component" value="Unassembled WGS sequence"/>
</dbReference>
<proteinExistence type="predicted"/>
<evidence type="ECO:0000256" key="3">
    <source>
        <dbReference type="ARBA" id="ARBA00022643"/>
    </source>
</evidence>
<feature type="domain" description="NADH:flavin oxidoreductase/NADH oxidase N-terminal" evidence="6">
    <location>
        <begin position="4"/>
        <end position="323"/>
    </location>
</feature>
<dbReference type="EMBL" id="FOGT01000001">
    <property type="protein sequence ID" value="SER47759.1"/>
    <property type="molecule type" value="Genomic_DNA"/>
</dbReference>
<organism evidence="7 8">
    <name type="scientific">Salipaludibacillus aurantiacus</name>
    <dbReference type="NCBI Taxonomy" id="1601833"/>
    <lineage>
        <taxon>Bacteria</taxon>
        <taxon>Bacillati</taxon>
        <taxon>Bacillota</taxon>
        <taxon>Bacilli</taxon>
        <taxon>Bacillales</taxon>
        <taxon>Bacillaceae</taxon>
    </lineage>
</organism>
<protein>
    <submittedName>
        <fullName evidence="7">NADPH2 dehydrogenase</fullName>
    </submittedName>
</protein>